<evidence type="ECO:0000313" key="4">
    <source>
        <dbReference type="Proteomes" id="UP001151760"/>
    </source>
</evidence>
<feature type="domain" description="Reverse transcriptase" evidence="2">
    <location>
        <begin position="727"/>
        <end position="1004"/>
    </location>
</feature>
<keyword evidence="4" id="KW-1185">Reference proteome</keyword>
<dbReference type="SUPFAM" id="SSF56672">
    <property type="entry name" value="DNA/RNA polymerases"/>
    <property type="match status" value="1"/>
</dbReference>
<dbReference type="Pfam" id="PF00078">
    <property type="entry name" value="RVT_1"/>
    <property type="match status" value="1"/>
</dbReference>
<dbReference type="InterPro" id="IPR005135">
    <property type="entry name" value="Endo/exonuclease/phosphatase"/>
</dbReference>
<feature type="compositionally biased region" description="Polar residues" evidence="1">
    <location>
        <begin position="276"/>
        <end position="286"/>
    </location>
</feature>
<dbReference type="InterPro" id="IPR036691">
    <property type="entry name" value="Endo/exonu/phosph_ase_sf"/>
</dbReference>
<accession>A0ABQ5G9T4</accession>
<dbReference type="Gene3D" id="3.60.10.10">
    <property type="entry name" value="Endonuclease/exonuclease/phosphatase"/>
    <property type="match status" value="1"/>
</dbReference>
<dbReference type="SUPFAM" id="SSF56219">
    <property type="entry name" value="DNase I-like"/>
    <property type="match status" value="1"/>
</dbReference>
<evidence type="ECO:0000256" key="1">
    <source>
        <dbReference type="SAM" id="MobiDB-lite"/>
    </source>
</evidence>
<dbReference type="InterPro" id="IPR043502">
    <property type="entry name" value="DNA/RNA_pol_sf"/>
</dbReference>
<name>A0ABQ5G9T4_9ASTR</name>
<evidence type="ECO:0000259" key="2">
    <source>
        <dbReference type="PROSITE" id="PS50878"/>
    </source>
</evidence>
<dbReference type="Pfam" id="PF14529">
    <property type="entry name" value="Exo_endo_phos_2"/>
    <property type="match status" value="1"/>
</dbReference>
<feature type="region of interest" description="Disordered" evidence="1">
    <location>
        <begin position="149"/>
        <end position="175"/>
    </location>
</feature>
<reference evidence="3" key="2">
    <citation type="submission" date="2022-01" db="EMBL/GenBank/DDBJ databases">
        <authorList>
            <person name="Yamashiro T."/>
            <person name="Shiraishi A."/>
            <person name="Satake H."/>
            <person name="Nakayama K."/>
        </authorList>
    </citation>
    <scope>NUCLEOTIDE SEQUENCE</scope>
</reference>
<proteinExistence type="predicted"/>
<dbReference type="Proteomes" id="UP001151760">
    <property type="component" value="Unassembled WGS sequence"/>
</dbReference>
<dbReference type="InterPro" id="IPR000477">
    <property type="entry name" value="RT_dom"/>
</dbReference>
<dbReference type="GO" id="GO:0003964">
    <property type="term" value="F:RNA-directed DNA polymerase activity"/>
    <property type="evidence" value="ECO:0007669"/>
    <property type="project" value="UniProtKB-KW"/>
</dbReference>
<sequence length="1282" mass="146313">MNMEYSKKSFVSVLNHGSQSHVTPEITKPALVLDESCIKEFDFGMSLMGRAKDVSATTCSFENDERIVWISIEGLPIKAWTPNTFRKIASLWGEYVEWEDVDLKSLSCKHLCLKTKMNVIINERQKVIIQGKVYWIRIKELDAWSPNFQEDDQDDLSSDGESHEGDVANKADNIESDVDRVSESSFMHENDTAHKDINGCKTGEVGSHSEDPFNIYDILDRQKNKACNSCSDEPKFPPGFTPDNNEHGKNVEENIKVTTERVQSLSNKLNDRRSNRGFSSQRSMNSHSHKTKVGGSILDLMDELVTVGQTMGYNMAGLGNKAKRRWIKELCQKHRINFASIQETKAESIGLHTIKDLWGNQMFDYVVGSSVGCSGGILCMWNPNMFVKEQVSTCDYFVALMGTWTPTSSKLLIISVYAPQELNERRDLWNYLRTFIDRWEGETVIMGDFNEVRSEHERFGSTFNRQGAIAFNNFISSACLIDLPLEGYAFTWAHKSACKMSKLDRYLISEGVLDLFPRLSALCLDRHLSDHRPILMRETNYDYGPSLFWFFHSWFAMEGFNSFVEITWKSLNIVEPNGLIQLKKKLQALKIAIKVWSKEANKRSNDRNIKIQQNLSKVDKLIDQGKSNDVILNKRITLLNDLQEINNRNAMEISQKAKIRWSIEGDENSKYFHVEELERTVTYEEVKRAVWDCGTNKSPGPDGFSFEFYHKYWTTIDDDDVFQAVRDFFVNGHFSRGCNSSFIALIPKIQDAKFVKDFRPISLIGSVYKIIAKILANRLCLVLPYLISDVQSAFVANHQILDGPFILNELLSWCKFKKLNGMIFKVDFEKAFDSLKWGYLDETLKAFGFGSKWRNWISSCLNNAMGSVLVNGNPTLEFQFHKGLKQGDPISPFLFILIMETLHLSFKRVLNAGLFKGISLNVSFTISHLFYADDVVFIGEWNNNNIQTLLSVLRCFYLASGLKINLHKSKLMGIGVSSNVVEAEASLIGCSMLTTPFNYLGMKVGSNMSRITSWDDVISKVSSRLSKWKLKLLSIGGRLTLLKSVLTSIPLYHMSIFKVPIGVLNHLESIRRNFFYEVDGSDRKLVWIGWNMAQTSKQNGGLGVSSFFADNRALLFKWVWRFLTNDSSLWTRFIKAIFGNKRALDTHKLMPKRSPWQDVILAIHSLQSKLEVALKVLYKRLYALETCKSISVVEKMGHTSLSHSFRRMPRGGVKQDHYDLLCSKAADLALPNMSDRWCWSLEGSQEFSVKSTRTLIDNAILPKAEVPTRWLKVVPIKVNIHA</sequence>
<organism evidence="3 4">
    <name type="scientific">Tanacetum coccineum</name>
    <dbReference type="NCBI Taxonomy" id="301880"/>
    <lineage>
        <taxon>Eukaryota</taxon>
        <taxon>Viridiplantae</taxon>
        <taxon>Streptophyta</taxon>
        <taxon>Embryophyta</taxon>
        <taxon>Tracheophyta</taxon>
        <taxon>Spermatophyta</taxon>
        <taxon>Magnoliopsida</taxon>
        <taxon>eudicotyledons</taxon>
        <taxon>Gunneridae</taxon>
        <taxon>Pentapetalae</taxon>
        <taxon>asterids</taxon>
        <taxon>campanulids</taxon>
        <taxon>Asterales</taxon>
        <taxon>Asteraceae</taxon>
        <taxon>Asteroideae</taxon>
        <taxon>Anthemideae</taxon>
        <taxon>Anthemidinae</taxon>
        <taxon>Tanacetum</taxon>
    </lineage>
</organism>
<comment type="caution">
    <text evidence="3">The sequence shown here is derived from an EMBL/GenBank/DDBJ whole genome shotgun (WGS) entry which is preliminary data.</text>
</comment>
<keyword evidence="3" id="KW-0808">Transferase</keyword>
<dbReference type="EMBL" id="BQNB010018243">
    <property type="protein sequence ID" value="GJT72265.1"/>
    <property type="molecule type" value="Genomic_DNA"/>
</dbReference>
<dbReference type="CDD" id="cd01650">
    <property type="entry name" value="RT_nLTR_like"/>
    <property type="match status" value="1"/>
</dbReference>
<dbReference type="PANTHER" id="PTHR33116:SF81">
    <property type="entry name" value="RNA-DIRECTED DNA POLYMERASE"/>
    <property type="match status" value="1"/>
</dbReference>
<reference evidence="3" key="1">
    <citation type="journal article" date="2022" name="Int. J. Mol. Sci.">
        <title>Draft Genome of Tanacetum Coccineum: Genomic Comparison of Closely Related Tanacetum-Family Plants.</title>
        <authorList>
            <person name="Yamashiro T."/>
            <person name="Shiraishi A."/>
            <person name="Nakayama K."/>
            <person name="Satake H."/>
        </authorList>
    </citation>
    <scope>NUCLEOTIDE SEQUENCE</scope>
</reference>
<dbReference type="PANTHER" id="PTHR33116">
    <property type="entry name" value="REVERSE TRANSCRIPTASE ZINC-BINDING DOMAIN-CONTAINING PROTEIN-RELATED-RELATED"/>
    <property type="match status" value="1"/>
</dbReference>
<protein>
    <submittedName>
        <fullName evidence="3">RNA-directed DNA polymerase, eukaryota</fullName>
    </submittedName>
</protein>
<dbReference type="PROSITE" id="PS50878">
    <property type="entry name" value="RT_POL"/>
    <property type="match status" value="1"/>
</dbReference>
<feature type="compositionally biased region" description="Basic and acidic residues" evidence="1">
    <location>
        <begin position="160"/>
        <end position="175"/>
    </location>
</feature>
<evidence type="ECO:0000313" key="3">
    <source>
        <dbReference type="EMBL" id="GJT72265.1"/>
    </source>
</evidence>
<gene>
    <name evidence="3" type="ORF">Tco_1031551</name>
</gene>
<feature type="compositionally biased region" description="Acidic residues" evidence="1">
    <location>
        <begin position="149"/>
        <end position="158"/>
    </location>
</feature>
<keyword evidence="3" id="KW-0695">RNA-directed DNA polymerase</keyword>
<feature type="region of interest" description="Disordered" evidence="1">
    <location>
        <begin position="265"/>
        <end position="292"/>
    </location>
</feature>
<keyword evidence="3" id="KW-0548">Nucleotidyltransferase</keyword>